<feature type="domain" description="Carboxymuconolactone decarboxylase-like" evidence="1">
    <location>
        <begin position="154"/>
        <end position="210"/>
    </location>
</feature>
<dbReference type="Gene3D" id="1.20.1290.10">
    <property type="entry name" value="AhpD-like"/>
    <property type="match status" value="1"/>
</dbReference>
<keyword evidence="3" id="KW-1185">Reference proteome</keyword>
<dbReference type="GO" id="GO:0051920">
    <property type="term" value="F:peroxiredoxin activity"/>
    <property type="evidence" value="ECO:0007669"/>
    <property type="project" value="InterPro"/>
</dbReference>
<comment type="caution">
    <text evidence="2">The sequence shown here is derived from an EMBL/GenBank/DDBJ whole genome shotgun (WGS) entry which is preliminary data.</text>
</comment>
<proteinExistence type="predicted"/>
<dbReference type="PANTHER" id="PTHR28180:SF2">
    <property type="entry name" value="PEROXISOMAL PROTEIN 2"/>
    <property type="match status" value="1"/>
</dbReference>
<dbReference type="STRING" id="45607.A0A2T0FCK8"/>
<evidence type="ECO:0000313" key="2">
    <source>
        <dbReference type="EMBL" id="PRT52738.1"/>
    </source>
</evidence>
<dbReference type="PANTHER" id="PTHR28180">
    <property type="entry name" value="CONSERVED MITOCHONDRIAL PROTEIN-RELATED"/>
    <property type="match status" value="1"/>
</dbReference>
<dbReference type="InterPro" id="IPR003779">
    <property type="entry name" value="CMD-like"/>
</dbReference>
<dbReference type="InterPro" id="IPR052999">
    <property type="entry name" value="PTS1_Protein"/>
</dbReference>
<dbReference type="InterPro" id="IPR029032">
    <property type="entry name" value="AhpD-like"/>
</dbReference>
<reference evidence="2 3" key="1">
    <citation type="submission" date="2017-04" db="EMBL/GenBank/DDBJ databases">
        <title>Genome sequencing of [Candida] sorbophila.</title>
        <authorList>
            <person name="Ahn J.O."/>
        </authorList>
    </citation>
    <scope>NUCLEOTIDE SEQUENCE [LARGE SCALE GENOMIC DNA]</scope>
    <source>
        <strain evidence="2 3">DS02</strain>
    </source>
</reference>
<evidence type="ECO:0000259" key="1">
    <source>
        <dbReference type="Pfam" id="PF02627"/>
    </source>
</evidence>
<dbReference type="OrthoDB" id="5537330at2759"/>
<dbReference type="RefSeq" id="XP_024662684.1">
    <property type="nucleotide sequence ID" value="XM_024806916.1"/>
</dbReference>
<organism evidence="2 3">
    <name type="scientific">Wickerhamiella sorbophila</name>
    <dbReference type="NCBI Taxonomy" id="45607"/>
    <lineage>
        <taxon>Eukaryota</taxon>
        <taxon>Fungi</taxon>
        <taxon>Dikarya</taxon>
        <taxon>Ascomycota</taxon>
        <taxon>Saccharomycotina</taxon>
        <taxon>Dipodascomycetes</taxon>
        <taxon>Dipodascales</taxon>
        <taxon>Trichomonascaceae</taxon>
        <taxon>Wickerhamiella</taxon>
    </lineage>
</organism>
<dbReference type="SUPFAM" id="SSF69118">
    <property type="entry name" value="AhpD-like"/>
    <property type="match status" value="1"/>
</dbReference>
<name>A0A2T0FCK8_9ASCO</name>
<dbReference type="EMBL" id="NDIQ01000001">
    <property type="protein sequence ID" value="PRT52738.1"/>
    <property type="molecule type" value="Genomic_DNA"/>
</dbReference>
<dbReference type="GeneID" id="36514107"/>
<sequence length="221" mass="24801">MTTILTSSRLSRLAAYPHLSSSWHYLSAAILSVCNHPQEIPALYKYAMEVTPKEDHARVTSEMRESLLKAAALIGLPRTINSLTELKNVTPEELRLDEPLRSDDTDFEKVGESFFAKVYGKITKRIHYQLHTAYPDLNWFIIKHEYGPLLSFTKILGAKETSLVVVASLVPQDVNPQLKGHLKGAVNNGSSVEEVNSVRDMAIELSQWCGVQPWRSEVAKL</sequence>
<dbReference type="Proteomes" id="UP000238350">
    <property type="component" value="Unassembled WGS sequence"/>
</dbReference>
<dbReference type="Pfam" id="PF02627">
    <property type="entry name" value="CMD"/>
    <property type="match status" value="1"/>
</dbReference>
<protein>
    <recommendedName>
        <fullName evidence="1">Carboxymuconolactone decarboxylase-like domain-containing protein</fullName>
    </recommendedName>
</protein>
<accession>A0A2T0FCK8</accession>
<gene>
    <name evidence="2" type="ORF">B9G98_00358</name>
</gene>
<evidence type="ECO:0000313" key="3">
    <source>
        <dbReference type="Proteomes" id="UP000238350"/>
    </source>
</evidence>
<dbReference type="AlphaFoldDB" id="A0A2T0FCK8"/>